<dbReference type="GO" id="GO:0140114">
    <property type="term" value="P:cellular detoxification of fluoride"/>
    <property type="evidence" value="ECO:0007669"/>
    <property type="project" value="UniProtKB-UniRule"/>
</dbReference>
<evidence type="ECO:0000256" key="10">
    <source>
        <dbReference type="ARBA" id="ARBA00035120"/>
    </source>
</evidence>
<evidence type="ECO:0000313" key="14">
    <source>
        <dbReference type="EMBL" id="API51610.1"/>
    </source>
</evidence>
<dbReference type="AlphaFoldDB" id="A0A1B1C7F3"/>
<evidence type="ECO:0000256" key="5">
    <source>
        <dbReference type="ARBA" id="ARBA00022989"/>
    </source>
</evidence>
<keyword evidence="4 12" id="KW-0812">Transmembrane</keyword>
<comment type="catalytic activity">
    <reaction evidence="11">
        <text>fluoride(in) = fluoride(out)</text>
        <dbReference type="Rhea" id="RHEA:76159"/>
        <dbReference type="ChEBI" id="CHEBI:17051"/>
    </reaction>
    <physiologicalReaction direction="left-to-right" evidence="11">
        <dbReference type="Rhea" id="RHEA:76160"/>
    </physiologicalReaction>
</comment>
<evidence type="ECO:0000256" key="4">
    <source>
        <dbReference type="ARBA" id="ARBA00022692"/>
    </source>
</evidence>
<organism evidence="13 15">
    <name type="scientific">Rhizobium leguminosarum</name>
    <dbReference type="NCBI Taxonomy" id="384"/>
    <lineage>
        <taxon>Bacteria</taxon>
        <taxon>Pseudomonadati</taxon>
        <taxon>Pseudomonadota</taxon>
        <taxon>Alphaproteobacteria</taxon>
        <taxon>Hyphomicrobiales</taxon>
        <taxon>Rhizobiaceae</taxon>
        <taxon>Rhizobium/Agrobacterium group</taxon>
        <taxon>Rhizobium</taxon>
    </lineage>
</organism>
<dbReference type="InterPro" id="IPR003691">
    <property type="entry name" value="FluC"/>
</dbReference>
<feature type="transmembrane region" description="Helical" evidence="12">
    <location>
        <begin position="67"/>
        <end position="91"/>
    </location>
</feature>
<evidence type="ECO:0000256" key="11">
    <source>
        <dbReference type="ARBA" id="ARBA00035585"/>
    </source>
</evidence>
<dbReference type="GO" id="GO:0062054">
    <property type="term" value="F:fluoride channel activity"/>
    <property type="evidence" value="ECO:0007669"/>
    <property type="project" value="UniProtKB-UniRule"/>
</dbReference>
<evidence type="ECO:0000256" key="2">
    <source>
        <dbReference type="ARBA" id="ARBA00022475"/>
    </source>
</evidence>
<keyword evidence="2 12" id="KW-1003">Cell membrane</keyword>
<keyword evidence="5 12" id="KW-1133">Transmembrane helix</keyword>
<proteinExistence type="inferred from homology"/>
<evidence type="ECO:0000313" key="13">
    <source>
        <dbReference type="EMBL" id="ANP85712.1"/>
    </source>
</evidence>
<feature type="transmembrane region" description="Helical" evidence="12">
    <location>
        <begin position="97"/>
        <end position="121"/>
    </location>
</feature>
<dbReference type="NCBIfam" id="TIGR00494">
    <property type="entry name" value="crcB"/>
    <property type="match status" value="1"/>
</dbReference>
<keyword evidence="12" id="KW-0813">Transport</keyword>
<dbReference type="RefSeq" id="WP_003539962.1">
    <property type="nucleotide sequence ID" value="NZ_CP016286.1"/>
</dbReference>
<feature type="binding site" evidence="12">
    <location>
        <position position="78"/>
    </location>
    <ligand>
        <name>Na(+)</name>
        <dbReference type="ChEBI" id="CHEBI:29101"/>
        <note>structural</note>
    </ligand>
</feature>
<dbReference type="GeneID" id="67483454"/>
<keyword evidence="3" id="KW-0997">Cell inner membrane</keyword>
<dbReference type="PANTHER" id="PTHR28259:SF1">
    <property type="entry name" value="FLUORIDE EXPORT PROTEIN 1-RELATED"/>
    <property type="match status" value="1"/>
</dbReference>
<keyword evidence="12" id="KW-0479">Metal-binding</keyword>
<keyword evidence="6 12" id="KW-0915">Sodium</keyword>
<dbReference type="GO" id="GO:0046872">
    <property type="term" value="F:metal ion binding"/>
    <property type="evidence" value="ECO:0007669"/>
    <property type="project" value="UniProtKB-KW"/>
</dbReference>
<dbReference type="GO" id="GO:0005886">
    <property type="term" value="C:plasma membrane"/>
    <property type="evidence" value="ECO:0007669"/>
    <property type="project" value="UniProtKB-SubCell"/>
</dbReference>
<evidence type="ECO:0000256" key="6">
    <source>
        <dbReference type="ARBA" id="ARBA00023053"/>
    </source>
</evidence>
<dbReference type="Pfam" id="PF02537">
    <property type="entry name" value="CRCB"/>
    <property type="match status" value="1"/>
</dbReference>
<feature type="binding site" evidence="12">
    <location>
        <position position="75"/>
    </location>
    <ligand>
        <name>Na(+)</name>
        <dbReference type="ChEBI" id="CHEBI:29101"/>
        <note>structural</note>
    </ligand>
</feature>
<evidence type="ECO:0000256" key="3">
    <source>
        <dbReference type="ARBA" id="ARBA00022519"/>
    </source>
</evidence>
<dbReference type="Proteomes" id="UP000092691">
    <property type="component" value="Chromosome"/>
</dbReference>
<dbReference type="PANTHER" id="PTHR28259">
    <property type="entry name" value="FLUORIDE EXPORT PROTEIN 1-RELATED"/>
    <property type="match status" value="1"/>
</dbReference>
<evidence type="ECO:0000256" key="8">
    <source>
        <dbReference type="ARBA" id="ARBA00023136"/>
    </source>
</evidence>
<name>A0A1B1C7F3_RHILE</name>
<comment type="activity regulation">
    <text evidence="12">Na(+) is not transported, but it plays an essential structural role and its presence is essential for fluoride channel function.</text>
</comment>
<comment type="similarity">
    <text evidence="10 12">Belongs to the fluoride channel Fluc/FEX (TC 1.A.43) family.</text>
</comment>
<evidence type="ECO:0000256" key="1">
    <source>
        <dbReference type="ARBA" id="ARBA00004651"/>
    </source>
</evidence>
<dbReference type="Proteomes" id="UP000183050">
    <property type="component" value="Chromosome"/>
</dbReference>
<keyword evidence="8 12" id="KW-0472">Membrane</keyword>
<dbReference type="EMBL" id="CP018228">
    <property type="protein sequence ID" value="API51610.1"/>
    <property type="molecule type" value="Genomic_DNA"/>
</dbReference>
<reference evidence="13 15" key="1">
    <citation type="submission" date="2016-06" db="EMBL/GenBank/DDBJ databases">
        <title>Microsymbionts genomes from the relict species Vavilovia formosa.</title>
        <authorList>
            <person name="Chirak E."/>
            <person name="Kimeklis A."/>
            <person name="Andronov E."/>
        </authorList>
    </citation>
    <scope>NUCLEOTIDE SEQUENCE [LARGE SCALE GENOMIC DNA]</scope>
    <source>
        <strain evidence="13 15">Vaf10</strain>
    </source>
</reference>
<dbReference type="HAMAP" id="MF_00454">
    <property type="entry name" value="FluC"/>
    <property type="match status" value="1"/>
</dbReference>
<evidence type="ECO:0000313" key="15">
    <source>
        <dbReference type="Proteomes" id="UP000092691"/>
    </source>
</evidence>
<evidence type="ECO:0000256" key="9">
    <source>
        <dbReference type="ARBA" id="ARBA00023303"/>
    </source>
</evidence>
<dbReference type="NCBIfam" id="NF010791">
    <property type="entry name" value="PRK14195.1"/>
    <property type="match status" value="1"/>
</dbReference>
<feature type="transmembrane region" description="Helical" evidence="12">
    <location>
        <begin position="34"/>
        <end position="55"/>
    </location>
</feature>
<accession>A0A1B1C7F3</accession>
<keyword evidence="7 12" id="KW-0406">Ion transport</keyword>
<comment type="function">
    <text evidence="12">Fluoride-specific ion channel. Important for reducing fluoride concentration in the cell, thus reducing its toxicity.</text>
</comment>
<reference evidence="14 16" key="2">
    <citation type="submission" date="2016-11" db="EMBL/GenBank/DDBJ databases">
        <title>Rhizobium leguminosarum bv. viciae strain Vaf12 isolated from Vavilovia formosa root nodules from Russia, Dagestan.</title>
        <authorList>
            <person name="Kimeklis A."/>
        </authorList>
    </citation>
    <scope>NUCLEOTIDE SEQUENCE [LARGE SCALE GENOMIC DNA]</scope>
    <source>
        <strain evidence="14 16">Vaf-108</strain>
    </source>
</reference>
<dbReference type="OrthoDB" id="9806299at2"/>
<dbReference type="EMBL" id="CP016286">
    <property type="protein sequence ID" value="ANP85712.1"/>
    <property type="molecule type" value="Genomic_DNA"/>
</dbReference>
<evidence type="ECO:0000256" key="7">
    <source>
        <dbReference type="ARBA" id="ARBA00023065"/>
    </source>
</evidence>
<evidence type="ECO:0000313" key="16">
    <source>
        <dbReference type="Proteomes" id="UP000183050"/>
    </source>
</evidence>
<evidence type="ECO:0000256" key="12">
    <source>
        <dbReference type="HAMAP-Rule" id="MF_00454"/>
    </source>
</evidence>
<sequence length="125" mass="12972">MIQALLVAVGGAIGSLLRYYVGQWALRLMGPAFPWGTLAVNVVGCFVIGVFAELIARKFNASVELRLLLITGFLGGFTTFSAFSLDAISLFERGEAVAGGIYIAASVGLSMAAVIAGLAVMRALA</sequence>
<keyword evidence="9 12" id="KW-0407">Ion channel</keyword>
<comment type="subcellular location">
    <subcellularLocation>
        <location evidence="1 12">Cell membrane</location>
        <topology evidence="1 12">Multi-pass membrane protein</topology>
    </subcellularLocation>
</comment>
<protein>
    <recommendedName>
        <fullName evidence="12">Fluoride-specific ion channel FluC</fullName>
    </recommendedName>
</protein>
<gene>
    <name evidence="12" type="primary">fluC</name>
    <name evidence="12" type="synonym">crcB</name>
    <name evidence="13" type="ORF">BA011_08190</name>
    <name evidence="14" type="ORF">BMW22_08230</name>
</gene>